<evidence type="ECO:0000259" key="2">
    <source>
        <dbReference type="PROSITE" id="PS50975"/>
    </source>
</evidence>
<evidence type="ECO:0000313" key="4">
    <source>
        <dbReference type="Proteomes" id="UP001235030"/>
    </source>
</evidence>
<accession>A0ABY9Q890</accession>
<reference evidence="3 4" key="1">
    <citation type="submission" date="2022-07" db="EMBL/GenBank/DDBJ databases">
        <title>Genome sequence of Terrisporobacter mayombei DSM6539.</title>
        <authorList>
            <person name="Boeer T."/>
            <person name="Bengelsdorf F.R."/>
            <person name="Daniel R."/>
            <person name="Poehlein A."/>
        </authorList>
    </citation>
    <scope>NUCLEOTIDE SEQUENCE [LARGE SCALE GENOMIC DNA]</scope>
    <source>
        <strain evidence="3 4">DSM 6539</strain>
    </source>
</reference>
<dbReference type="Pfam" id="PF02655">
    <property type="entry name" value="ATP-grasp_3"/>
    <property type="match status" value="1"/>
</dbReference>
<dbReference type="InterPro" id="IPR005479">
    <property type="entry name" value="CPAse_ATP-bd"/>
</dbReference>
<dbReference type="EMBL" id="CP101637">
    <property type="protein sequence ID" value="WMT83554.1"/>
    <property type="molecule type" value="Genomic_DNA"/>
</dbReference>
<keyword evidence="4" id="KW-1185">Reference proteome</keyword>
<dbReference type="InterPro" id="IPR011761">
    <property type="entry name" value="ATP-grasp"/>
</dbReference>
<dbReference type="PROSITE" id="PS50975">
    <property type="entry name" value="ATP_GRASP"/>
    <property type="match status" value="1"/>
</dbReference>
<organism evidence="3 4">
    <name type="scientific">Terrisporobacter mayombei</name>
    <dbReference type="NCBI Taxonomy" id="1541"/>
    <lineage>
        <taxon>Bacteria</taxon>
        <taxon>Bacillati</taxon>
        <taxon>Bacillota</taxon>
        <taxon>Clostridia</taxon>
        <taxon>Peptostreptococcales</taxon>
        <taxon>Peptostreptococcaceae</taxon>
        <taxon>Terrisporobacter</taxon>
    </lineage>
</organism>
<keyword evidence="1" id="KW-0067">ATP-binding</keyword>
<evidence type="ECO:0000256" key="1">
    <source>
        <dbReference type="PROSITE-ProRule" id="PRU00409"/>
    </source>
</evidence>
<dbReference type="Proteomes" id="UP001235030">
    <property type="component" value="Chromosome"/>
</dbReference>
<sequence length="369" mass="44072">MKVNKKCILIFSGYNQRSIISFCRVCEKYNIPYKLVSSYDDTIQHTVYKRQVVYKRKDSTFDLELLKKIRMTIKDYEKMTILPSSEYINRFILENKIILEDMGFEIPLVESKLYNLISDKYSFGEMCRKNRIHVPKEIYSESIKNFPVVIKPKEYFCTNKKIISPVIIEKESQLKLFLQNNNLKDVYIQEFIKGESYYLLYYFSKNGKVLSFSQQNILQQDRGKSIIAAKASKIHLYNISNKFINLFNNISYKGLVMIELKKYDDKFYMIEANPRLWGPSQLFVDANINLFELFIKDLGFDLNIYEEDINYDAMYFWEGGIEKLARENRSLVYHGEFLENDKIKYRKYDVYNRVDTKGIYNIEINEEKK</sequence>
<feature type="domain" description="ATP-grasp" evidence="2">
    <location>
        <begin position="96"/>
        <end position="299"/>
    </location>
</feature>
<dbReference type="PROSITE" id="PS00867">
    <property type="entry name" value="CPSASE_2"/>
    <property type="match status" value="1"/>
</dbReference>
<dbReference type="InterPro" id="IPR003806">
    <property type="entry name" value="ATP-grasp_PylC-type"/>
</dbReference>
<dbReference type="Gene3D" id="3.30.470.20">
    <property type="entry name" value="ATP-grasp fold, B domain"/>
    <property type="match status" value="1"/>
</dbReference>
<dbReference type="SUPFAM" id="SSF56059">
    <property type="entry name" value="Glutathione synthetase ATP-binding domain-like"/>
    <property type="match status" value="1"/>
</dbReference>
<evidence type="ECO:0000313" key="3">
    <source>
        <dbReference type="EMBL" id="WMT83554.1"/>
    </source>
</evidence>
<dbReference type="RefSeq" id="WP_228105896.1">
    <property type="nucleotide sequence ID" value="NZ_CP101637.1"/>
</dbReference>
<name>A0ABY9Q890_9FIRM</name>
<keyword evidence="1" id="KW-0547">Nucleotide-binding</keyword>
<gene>
    <name evidence="3" type="ORF">TEMA_40720</name>
</gene>
<protein>
    <recommendedName>
        <fullName evidence="2">ATP-grasp domain-containing protein</fullName>
    </recommendedName>
</protein>
<proteinExistence type="predicted"/>